<dbReference type="InterPro" id="IPR036388">
    <property type="entry name" value="WH-like_DNA-bd_sf"/>
</dbReference>
<evidence type="ECO:0000313" key="8">
    <source>
        <dbReference type="Proteomes" id="UP000030853"/>
    </source>
</evidence>
<dbReference type="InterPro" id="IPR016032">
    <property type="entry name" value="Sig_transdc_resp-reg_C-effctor"/>
</dbReference>
<dbReference type="EMBL" id="JTJJ01000159">
    <property type="protein sequence ID" value="KHJ65140.1"/>
    <property type="molecule type" value="Genomic_DNA"/>
</dbReference>
<evidence type="ECO:0000259" key="5">
    <source>
        <dbReference type="PROSITE" id="PS50043"/>
    </source>
</evidence>
<comment type="caution">
    <text evidence="7">The sequence shown here is derived from an EMBL/GenBank/DDBJ whole genome shotgun (WGS) entry which is preliminary data.</text>
</comment>
<dbReference type="InterPro" id="IPR039420">
    <property type="entry name" value="WalR-like"/>
</dbReference>
<feature type="modified residue" description="4-aspartylphosphate" evidence="4">
    <location>
        <position position="61"/>
    </location>
</feature>
<keyword evidence="2" id="KW-0902">Two-component regulatory system</keyword>
<dbReference type="Pfam" id="PF00072">
    <property type="entry name" value="Response_reg"/>
    <property type="match status" value="1"/>
</dbReference>
<dbReference type="Proteomes" id="UP000030853">
    <property type="component" value="Unassembled WGS sequence"/>
</dbReference>
<feature type="domain" description="HTH luxR-type" evidence="5">
    <location>
        <begin position="167"/>
        <end position="232"/>
    </location>
</feature>
<evidence type="ECO:0000313" key="7">
    <source>
        <dbReference type="EMBL" id="KHJ65140.1"/>
    </source>
</evidence>
<evidence type="ECO:0000259" key="6">
    <source>
        <dbReference type="PROSITE" id="PS50110"/>
    </source>
</evidence>
<dbReference type="InterPro" id="IPR058245">
    <property type="entry name" value="NreC/VraR/RcsB-like_REC"/>
</dbReference>
<feature type="domain" description="Response regulatory" evidence="6">
    <location>
        <begin position="10"/>
        <end position="128"/>
    </location>
</feature>
<dbReference type="GO" id="GO:0003677">
    <property type="term" value="F:DNA binding"/>
    <property type="evidence" value="ECO:0007669"/>
    <property type="project" value="UniProtKB-KW"/>
</dbReference>
<dbReference type="Pfam" id="PF00196">
    <property type="entry name" value="GerE"/>
    <property type="match status" value="1"/>
</dbReference>
<dbReference type="PRINTS" id="PR00038">
    <property type="entry name" value="HTHLUXR"/>
</dbReference>
<evidence type="ECO:0000256" key="4">
    <source>
        <dbReference type="PROSITE-ProRule" id="PRU00169"/>
    </source>
</evidence>
<dbReference type="Gene3D" id="3.40.50.2300">
    <property type="match status" value="1"/>
</dbReference>
<proteinExistence type="predicted"/>
<dbReference type="PANTHER" id="PTHR43214:SF17">
    <property type="entry name" value="TRANSCRIPTIONAL REGULATORY PROTEIN RCSB"/>
    <property type="match status" value="1"/>
</dbReference>
<dbReference type="PROSITE" id="PS50043">
    <property type="entry name" value="HTH_LUXR_2"/>
    <property type="match status" value="1"/>
</dbReference>
<dbReference type="SMART" id="SM00448">
    <property type="entry name" value="REC"/>
    <property type="match status" value="1"/>
</dbReference>
<evidence type="ECO:0000256" key="1">
    <source>
        <dbReference type="ARBA" id="ARBA00022553"/>
    </source>
</evidence>
<sequence>MSCPVGEKMAVVLLDDHPMIRLSLEMAVSNQHDMQIVGSFGHSRDLLHWLQQNQVDVLVLDYILGHDELDGLSLIKMILTHHSHLNILLYSSMENLAVIRAAFQRGIKGYLSKREDAKTYLQALRVVCRGQRFIPEHIGIELAKIPMRKCDGTVLDMPAAEKNDLLISRLDSMLSPREAEVIRCILDGMRNSEIAEKLKRSRKTISGHKQAGMKKLGINSDLELFKYRDDLFF</sequence>
<dbReference type="SUPFAM" id="SSF52172">
    <property type="entry name" value="CheY-like"/>
    <property type="match status" value="1"/>
</dbReference>
<organism evidence="7 8">
    <name type="scientific">Pantoea rodasii</name>
    <dbReference type="NCBI Taxonomy" id="1076549"/>
    <lineage>
        <taxon>Bacteria</taxon>
        <taxon>Pseudomonadati</taxon>
        <taxon>Pseudomonadota</taxon>
        <taxon>Gammaproteobacteria</taxon>
        <taxon>Enterobacterales</taxon>
        <taxon>Erwiniaceae</taxon>
        <taxon>Pantoea</taxon>
    </lineage>
</organism>
<dbReference type="GO" id="GO:0000160">
    <property type="term" value="P:phosphorelay signal transduction system"/>
    <property type="evidence" value="ECO:0007669"/>
    <property type="project" value="InterPro"/>
</dbReference>
<evidence type="ECO:0000256" key="2">
    <source>
        <dbReference type="ARBA" id="ARBA00023012"/>
    </source>
</evidence>
<keyword evidence="3" id="KW-0238">DNA-binding</keyword>
<protein>
    <submittedName>
        <fullName evidence="7">LuxR family transcriptional regulator</fullName>
    </submittedName>
</protein>
<keyword evidence="1 4" id="KW-0597">Phosphoprotein</keyword>
<dbReference type="InterPro" id="IPR001789">
    <property type="entry name" value="Sig_transdc_resp-reg_receiver"/>
</dbReference>
<dbReference type="PANTHER" id="PTHR43214">
    <property type="entry name" value="TWO-COMPONENT RESPONSE REGULATOR"/>
    <property type="match status" value="1"/>
</dbReference>
<accession>A0A0B1R256</accession>
<dbReference type="CDD" id="cd06170">
    <property type="entry name" value="LuxR_C_like"/>
    <property type="match status" value="1"/>
</dbReference>
<gene>
    <name evidence="7" type="ORF">QU24_26205</name>
</gene>
<dbReference type="InterPro" id="IPR000792">
    <property type="entry name" value="Tscrpt_reg_LuxR_C"/>
</dbReference>
<dbReference type="SUPFAM" id="SSF46894">
    <property type="entry name" value="C-terminal effector domain of the bipartite response regulators"/>
    <property type="match status" value="1"/>
</dbReference>
<dbReference type="CDD" id="cd17535">
    <property type="entry name" value="REC_NarL-like"/>
    <property type="match status" value="1"/>
</dbReference>
<dbReference type="GO" id="GO:0006355">
    <property type="term" value="P:regulation of DNA-templated transcription"/>
    <property type="evidence" value="ECO:0007669"/>
    <property type="project" value="InterPro"/>
</dbReference>
<dbReference type="SMART" id="SM00421">
    <property type="entry name" value="HTH_LUXR"/>
    <property type="match status" value="1"/>
</dbReference>
<dbReference type="Gene3D" id="1.10.10.10">
    <property type="entry name" value="Winged helix-like DNA-binding domain superfamily/Winged helix DNA-binding domain"/>
    <property type="match status" value="1"/>
</dbReference>
<dbReference type="AlphaFoldDB" id="A0A0B1R256"/>
<name>A0A0B1R256_9GAMM</name>
<dbReference type="InterPro" id="IPR011006">
    <property type="entry name" value="CheY-like_superfamily"/>
</dbReference>
<reference evidence="7 8" key="1">
    <citation type="submission" date="2014-11" db="EMBL/GenBank/DDBJ databases">
        <title>Genome sequencing of Pantoea rodasii ND03.</title>
        <authorList>
            <person name="Muhamad Yunos N.Y."/>
            <person name="Chan K.-G."/>
        </authorList>
    </citation>
    <scope>NUCLEOTIDE SEQUENCE [LARGE SCALE GENOMIC DNA]</scope>
    <source>
        <strain evidence="7 8">ND03</strain>
    </source>
</reference>
<dbReference type="PROSITE" id="PS50110">
    <property type="entry name" value="RESPONSE_REGULATORY"/>
    <property type="match status" value="1"/>
</dbReference>
<evidence type="ECO:0000256" key="3">
    <source>
        <dbReference type="ARBA" id="ARBA00023125"/>
    </source>
</evidence>